<evidence type="ECO:0000256" key="2">
    <source>
        <dbReference type="ARBA" id="ARBA00022801"/>
    </source>
</evidence>
<dbReference type="EMBL" id="CAKKNE010000004">
    <property type="protein sequence ID" value="CAH0373344.1"/>
    <property type="molecule type" value="Genomic_DNA"/>
</dbReference>
<evidence type="ECO:0000256" key="4">
    <source>
        <dbReference type="ARBA" id="ARBA00022884"/>
    </source>
</evidence>
<dbReference type="SMART" id="SM00490">
    <property type="entry name" value="HELICc"/>
    <property type="match status" value="1"/>
</dbReference>
<dbReference type="Proteomes" id="UP000789595">
    <property type="component" value="Unassembled WGS sequence"/>
</dbReference>
<keyword evidence="3 5" id="KW-0067">ATP-binding</keyword>
<dbReference type="InterPro" id="IPR014001">
    <property type="entry name" value="Helicase_ATP-bd"/>
</dbReference>
<name>A0A8J2WZ40_9STRA</name>
<dbReference type="GO" id="GO:0003724">
    <property type="term" value="F:RNA helicase activity"/>
    <property type="evidence" value="ECO:0007669"/>
    <property type="project" value="UniProtKB-EC"/>
</dbReference>
<keyword evidence="1 5" id="KW-0547">Nucleotide-binding</keyword>
<comment type="function">
    <text evidence="5">RNA helicase.</text>
</comment>
<evidence type="ECO:0000259" key="6">
    <source>
        <dbReference type="PROSITE" id="PS51192"/>
    </source>
</evidence>
<sequence>MHRPALVVAIILQTRAFQRPPRHVQSLAPVRAAAADDVNALMTQLNAAVQQEDFRKAAELKKKLEAINGGATTKSGDWASRGAPGWLQARLQDLGMRFPTPVQEAALDAVDGSTDVVVSAPTGSGKTLAFLAPLLAVLDTKLAERERTQLDAGSNLGLLTPQAAMATFSPALWTSAQNLEGFRPPRFGDPRGAPLALVLCPSRALALQLGTACFTIVGGTNRNQGSYFPGDASSLFAYKGPKGCRVAALASDADLDRAVAAAKERRIVVEKTDDFGYDDYGGTFTPSSTLPDDLADCDVLVADAATLRDALKEAPDLMDTSHIKLVCVDEADACGDVSADILETLGLAKVPRVLVGATLTDASSLLRNGTATKATESGTEPFSLTQEKIRTPSSVRHEFLDVPEWKRPLILARCLRRDLREWEESGQGPRPRAVVFAANETSADALARQLRTSLWGAHAVAALLPTEGGSPTVAAGSMARASATDDSFAEVAARDGATVLVTVPSAARGLDFPNVSHVYRVGDVTEGGPATYAHVAGRAGRVGQASRGTCTSVGDDADFDALREMLDAFDGVDLVRAELPPSIADERPAGVTNSAFLERVFQKDVDDS</sequence>
<dbReference type="Pfam" id="PF00271">
    <property type="entry name" value="Helicase_C"/>
    <property type="match status" value="1"/>
</dbReference>
<feature type="domain" description="Helicase ATP-binding" evidence="6">
    <location>
        <begin position="107"/>
        <end position="377"/>
    </location>
</feature>
<comment type="similarity">
    <text evidence="5">Belongs to the DEAD box helicase family.</text>
</comment>
<evidence type="ECO:0000256" key="3">
    <source>
        <dbReference type="ARBA" id="ARBA00022840"/>
    </source>
</evidence>
<evidence type="ECO:0000256" key="1">
    <source>
        <dbReference type="ARBA" id="ARBA00022741"/>
    </source>
</evidence>
<feature type="domain" description="Helicase C-terminal" evidence="7">
    <location>
        <begin position="414"/>
        <end position="587"/>
    </location>
</feature>
<proteinExistence type="inferred from homology"/>
<dbReference type="GO" id="GO:0005524">
    <property type="term" value="F:ATP binding"/>
    <property type="evidence" value="ECO:0007669"/>
    <property type="project" value="UniProtKB-UniRule"/>
</dbReference>
<gene>
    <name evidence="8" type="ORF">PECAL_4P05340</name>
</gene>
<dbReference type="Gene3D" id="3.40.50.300">
    <property type="entry name" value="P-loop containing nucleotide triphosphate hydrolases"/>
    <property type="match status" value="2"/>
</dbReference>
<dbReference type="SUPFAM" id="SSF52540">
    <property type="entry name" value="P-loop containing nucleoside triphosphate hydrolases"/>
    <property type="match status" value="1"/>
</dbReference>
<dbReference type="AlphaFoldDB" id="A0A8J2WZ40"/>
<dbReference type="PANTHER" id="PTHR24031">
    <property type="entry name" value="RNA HELICASE"/>
    <property type="match status" value="1"/>
</dbReference>
<keyword evidence="5" id="KW-0347">Helicase</keyword>
<dbReference type="InterPro" id="IPR011545">
    <property type="entry name" value="DEAD/DEAH_box_helicase_dom"/>
</dbReference>
<keyword evidence="2 5" id="KW-0378">Hydrolase</keyword>
<dbReference type="Pfam" id="PF00270">
    <property type="entry name" value="DEAD"/>
    <property type="match status" value="1"/>
</dbReference>
<evidence type="ECO:0000313" key="9">
    <source>
        <dbReference type="Proteomes" id="UP000789595"/>
    </source>
</evidence>
<keyword evidence="4 5" id="KW-0694">RNA-binding</keyword>
<organism evidence="8 9">
    <name type="scientific">Pelagomonas calceolata</name>
    <dbReference type="NCBI Taxonomy" id="35677"/>
    <lineage>
        <taxon>Eukaryota</taxon>
        <taxon>Sar</taxon>
        <taxon>Stramenopiles</taxon>
        <taxon>Ochrophyta</taxon>
        <taxon>Pelagophyceae</taxon>
        <taxon>Pelagomonadales</taxon>
        <taxon>Pelagomonadaceae</taxon>
        <taxon>Pelagomonas</taxon>
    </lineage>
</organism>
<dbReference type="PROSITE" id="PS51192">
    <property type="entry name" value="HELICASE_ATP_BIND_1"/>
    <property type="match status" value="1"/>
</dbReference>
<dbReference type="SMART" id="SM00487">
    <property type="entry name" value="DEXDc"/>
    <property type="match status" value="1"/>
</dbReference>
<comment type="caution">
    <text evidence="8">The sequence shown here is derived from an EMBL/GenBank/DDBJ whole genome shotgun (WGS) entry which is preliminary data.</text>
</comment>
<protein>
    <recommendedName>
        <fullName evidence="5">ATP-dependent RNA helicase</fullName>
        <ecNumber evidence="5">3.6.4.13</ecNumber>
    </recommendedName>
</protein>
<evidence type="ECO:0000259" key="7">
    <source>
        <dbReference type="PROSITE" id="PS51194"/>
    </source>
</evidence>
<reference evidence="8" key="1">
    <citation type="submission" date="2021-11" db="EMBL/GenBank/DDBJ databases">
        <authorList>
            <consortium name="Genoscope - CEA"/>
            <person name="William W."/>
        </authorList>
    </citation>
    <scope>NUCLEOTIDE SEQUENCE</scope>
</reference>
<dbReference type="PROSITE" id="PS51194">
    <property type="entry name" value="HELICASE_CTER"/>
    <property type="match status" value="1"/>
</dbReference>
<dbReference type="InterPro" id="IPR027417">
    <property type="entry name" value="P-loop_NTPase"/>
</dbReference>
<accession>A0A8J2WZ40</accession>
<dbReference type="GO" id="GO:0016787">
    <property type="term" value="F:hydrolase activity"/>
    <property type="evidence" value="ECO:0007669"/>
    <property type="project" value="UniProtKB-KW"/>
</dbReference>
<evidence type="ECO:0000256" key="5">
    <source>
        <dbReference type="RuleBase" id="RU365068"/>
    </source>
</evidence>
<dbReference type="EC" id="3.6.4.13" evidence="5"/>
<evidence type="ECO:0000313" key="8">
    <source>
        <dbReference type="EMBL" id="CAH0373344.1"/>
    </source>
</evidence>
<dbReference type="GO" id="GO:0003723">
    <property type="term" value="F:RNA binding"/>
    <property type="evidence" value="ECO:0007669"/>
    <property type="project" value="UniProtKB-UniRule"/>
</dbReference>
<comment type="catalytic activity">
    <reaction evidence="5">
        <text>ATP + H2O = ADP + phosphate + H(+)</text>
        <dbReference type="Rhea" id="RHEA:13065"/>
        <dbReference type="ChEBI" id="CHEBI:15377"/>
        <dbReference type="ChEBI" id="CHEBI:15378"/>
        <dbReference type="ChEBI" id="CHEBI:30616"/>
        <dbReference type="ChEBI" id="CHEBI:43474"/>
        <dbReference type="ChEBI" id="CHEBI:456216"/>
        <dbReference type="EC" id="3.6.4.13"/>
    </reaction>
</comment>
<dbReference type="InterPro" id="IPR001650">
    <property type="entry name" value="Helicase_C-like"/>
</dbReference>
<keyword evidence="9" id="KW-1185">Reference proteome</keyword>
<comment type="domain">
    <text evidence="5">The Q motif is unique to and characteristic of the DEAD box family of RNA helicases and controls ATP binding and hydrolysis.</text>
</comment>
<dbReference type="OrthoDB" id="10256233at2759"/>